<dbReference type="Gene3D" id="3.40.50.10470">
    <property type="entry name" value="Translation initiation factor eif-2b, domain 2"/>
    <property type="match status" value="1"/>
</dbReference>
<evidence type="ECO:0000313" key="5">
    <source>
        <dbReference type="EMBL" id="AEA47636.1"/>
    </source>
</evidence>
<dbReference type="GO" id="GO:0003743">
    <property type="term" value="F:translation initiation factor activity"/>
    <property type="evidence" value="ECO:0007669"/>
    <property type="project" value="UniProtKB-KW"/>
</dbReference>
<dbReference type="SUPFAM" id="SSF100950">
    <property type="entry name" value="NagB/RpiA/CoA transferase-like"/>
    <property type="match status" value="1"/>
</dbReference>
<dbReference type="AlphaFoldDB" id="F2KQ33"/>
<keyword evidence="2 5" id="KW-0396">Initiation factor</keyword>
<dbReference type="OrthoDB" id="27639at2157"/>
<dbReference type="PANTHER" id="PTHR45860">
    <property type="entry name" value="TRANSLATION INITIATION FACTOR EIF-2B SUBUNIT ALPHA"/>
    <property type="match status" value="1"/>
</dbReference>
<evidence type="ECO:0000256" key="2">
    <source>
        <dbReference type="ARBA" id="ARBA00022540"/>
    </source>
</evidence>
<dbReference type="RefSeq" id="WP_013684292.1">
    <property type="nucleotide sequence ID" value="NC_015320.1"/>
</dbReference>
<accession>F2KQ33</accession>
<dbReference type="HOGENOM" id="CLU_016218_0_2_2"/>
<dbReference type="KEGG" id="ave:Arcve_1636"/>
<organism evidence="5 6">
    <name type="scientific">Archaeoglobus veneficus (strain DSM 11195 / SNP6)</name>
    <dbReference type="NCBI Taxonomy" id="693661"/>
    <lineage>
        <taxon>Archaea</taxon>
        <taxon>Methanobacteriati</taxon>
        <taxon>Methanobacteriota</taxon>
        <taxon>Archaeoglobi</taxon>
        <taxon>Archaeoglobales</taxon>
        <taxon>Archaeoglobaceae</taxon>
        <taxon>Archaeoglobus</taxon>
    </lineage>
</organism>
<evidence type="ECO:0000256" key="1">
    <source>
        <dbReference type="ARBA" id="ARBA00007251"/>
    </source>
</evidence>
<gene>
    <name evidence="5" type="ordered locus">Arcve_1636</name>
</gene>
<dbReference type="STRING" id="693661.Arcve_1636"/>
<dbReference type="InterPro" id="IPR051501">
    <property type="entry name" value="eIF2B_alpha/beta/delta"/>
</dbReference>
<proteinExistence type="inferred from homology"/>
<name>F2KQ33_ARCVS</name>
<dbReference type="PANTHER" id="PTHR45860:SF1">
    <property type="entry name" value="TRANSLATION INITIATION FACTOR EIF-2B SUBUNIT ALPHA"/>
    <property type="match status" value="1"/>
</dbReference>
<keyword evidence="3" id="KW-0648">Protein biosynthesis</keyword>
<evidence type="ECO:0000313" key="6">
    <source>
        <dbReference type="Proteomes" id="UP000008136"/>
    </source>
</evidence>
<dbReference type="InterPro" id="IPR000649">
    <property type="entry name" value="IF-2B-related"/>
</dbReference>
<sequence>MGLSIKDITEDRRSGSSRIIEKALKYLEGLDRESQVEAARQIASAHPSMAGLVSIMKLLEMYDVGEVRKMIEEMNERAGSKLAELVEGKRVVIISRSHIVERGLYTAKKVFVLRSEPGGEGVDAYEFLKRKVESELVFDAEMGYAVMKSDVVVCGADAISMDGFVNKVGTLPLALTAKYLNRPFYVVAPSYKAGRLRVVEPFEFAPADLATLITEDGTTDWRDVSSV</sequence>
<dbReference type="InterPro" id="IPR037171">
    <property type="entry name" value="NagB/RpiA_transferase-like"/>
</dbReference>
<protein>
    <submittedName>
        <fullName evidence="5">Initiation factor 2B related protein</fullName>
    </submittedName>
</protein>
<dbReference type="Proteomes" id="UP000008136">
    <property type="component" value="Chromosome"/>
</dbReference>
<dbReference type="eggNOG" id="arCOG01125">
    <property type="taxonomic scope" value="Archaea"/>
</dbReference>
<reference evidence="5 6" key="1">
    <citation type="submission" date="2011-03" db="EMBL/GenBank/DDBJ databases">
        <title>The complete genome of Archaeoglobus veneficus SNP6.</title>
        <authorList>
            <consortium name="US DOE Joint Genome Institute (JGI-PGF)"/>
            <person name="Lucas S."/>
            <person name="Copeland A."/>
            <person name="Lapidus A."/>
            <person name="Bruce D."/>
            <person name="Goodwin L."/>
            <person name="Pitluck S."/>
            <person name="Kyrpides N."/>
            <person name="Mavromatis K."/>
            <person name="Pagani I."/>
            <person name="Ivanova N."/>
            <person name="Mikhailova N."/>
            <person name="Lu M."/>
            <person name="Detter J.C."/>
            <person name="Tapia R."/>
            <person name="Han C."/>
            <person name="Land M."/>
            <person name="Hauser L."/>
            <person name="Markowitz V."/>
            <person name="Cheng J.-F."/>
            <person name="Hugenholtz P."/>
            <person name="Woyke T."/>
            <person name="Wu D."/>
            <person name="Spring S."/>
            <person name="Brambilla E."/>
            <person name="Klenk H.-P."/>
            <person name="Eisen J.A."/>
        </authorList>
    </citation>
    <scope>NUCLEOTIDE SEQUENCE [LARGE SCALE GENOMIC DNA]</scope>
    <source>
        <strain>SNP6</strain>
    </source>
</reference>
<evidence type="ECO:0000256" key="3">
    <source>
        <dbReference type="ARBA" id="ARBA00022917"/>
    </source>
</evidence>
<dbReference type="InterPro" id="IPR042529">
    <property type="entry name" value="IF_2B-like_C"/>
</dbReference>
<comment type="similarity">
    <text evidence="1 4">Belongs to the eIF-2B alpha/beta/delta subunits family.</text>
</comment>
<dbReference type="Pfam" id="PF01008">
    <property type="entry name" value="IF-2B"/>
    <property type="match status" value="1"/>
</dbReference>
<dbReference type="GeneID" id="25395659"/>
<keyword evidence="6" id="KW-1185">Reference proteome</keyword>
<evidence type="ECO:0000256" key="4">
    <source>
        <dbReference type="RuleBase" id="RU003814"/>
    </source>
</evidence>
<dbReference type="EMBL" id="CP002588">
    <property type="protein sequence ID" value="AEA47636.1"/>
    <property type="molecule type" value="Genomic_DNA"/>
</dbReference>